<name>H2ZQ19_CIOSA</name>
<evidence type="ECO:0000313" key="1">
    <source>
        <dbReference type="Ensembl" id="ENSCSAVP00000019685.1"/>
    </source>
</evidence>
<evidence type="ECO:0000313" key="2">
    <source>
        <dbReference type="Proteomes" id="UP000007875"/>
    </source>
</evidence>
<accession>H2ZQ19</accession>
<reference evidence="2" key="1">
    <citation type="submission" date="2003-08" db="EMBL/GenBank/DDBJ databases">
        <authorList>
            <person name="Birren B."/>
            <person name="Nusbaum C."/>
            <person name="Abebe A."/>
            <person name="Abouelleil A."/>
            <person name="Adekoya E."/>
            <person name="Ait-zahra M."/>
            <person name="Allen N."/>
            <person name="Allen T."/>
            <person name="An P."/>
            <person name="Anderson M."/>
            <person name="Anderson S."/>
            <person name="Arachchi H."/>
            <person name="Armbruster J."/>
            <person name="Bachantsang P."/>
            <person name="Baldwin J."/>
            <person name="Barry A."/>
            <person name="Bayul T."/>
            <person name="Blitshsteyn B."/>
            <person name="Bloom T."/>
            <person name="Blye J."/>
            <person name="Boguslavskiy L."/>
            <person name="Borowsky M."/>
            <person name="Boukhgalter B."/>
            <person name="Brunache A."/>
            <person name="Butler J."/>
            <person name="Calixte N."/>
            <person name="Calvo S."/>
            <person name="Camarata J."/>
            <person name="Campo K."/>
            <person name="Chang J."/>
            <person name="Cheshatsang Y."/>
            <person name="Citroen M."/>
            <person name="Collymore A."/>
            <person name="Considine T."/>
            <person name="Cook A."/>
            <person name="Cooke P."/>
            <person name="Corum B."/>
            <person name="Cuomo C."/>
            <person name="David R."/>
            <person name="Dawoe T."/>
            <person name="Degray S."/>
            <person name="Dodge S."/>
            <person name="Dooley K."/>
            <person name="Dorje P."/>
            <person name="Dorjee K."/>
            <person name="Dorris L."/>
            <person name="Duffey N."/>
            <person name="Dupes A."/>
            <person name="Elkins T."/>
            <person name="Engels R."/>
            <person name="Erickson J."/>
            <person name="Farina A."/>
            <person name="Faro S."/>
            <person name="Ferreira P."/>
            <person name="Fischer H."/>
            <person name="Fitzgerald M."/>
            <person name="Foley K."/>
            <person name="Gage D."/>
            <person name="Galagan J."/>
            <person name="Gearin G."/>
            <person name="Gnerre S."/>
            <person name="Gnirke A."/>
            <person name="Goyette A."/>
            <person name="Graham J."/>
            <person name="Grandbois E."/>
            <person name="Gyaltsen K."/>
            <person name="Hafez N."/>
            <person name="Hagopian D."/>
            <person name="Hagos B."/>
            <person name="Hall J."/>
            <person name="Hatcher B."/>
            <person name="Heller A."/>
            <person name="Higgins H."/>
            <person name="Honan T."/>
            <person name="Horn A."/>
            <person name="Houde N."/>
            <person name="Hughes L."/>
            <person name="Hulme W."/>
            <person name="Husby E."/>
            <person name="Iliev I."/>
            <person name="Jaffe D."/>
            <person name="Jones C."/>
            <person name="Kamal M."/>
            <person name="Kamat A."/>
            <person name="Kamvysselis M."/>
            <person name="Karlsson E."/>
            <person name="Kells C."/>
            <person name="Kieu A."/>
            <person name="Kisner P."/>
            <person name="Kodira C."/>
            <person name="Kulbokas E."/>
            <person name="Labutti K."/>
            <person name="Lama D."/>
            <person name="Landers T."/>
            <person name="Leger J."/>
            <person name="Levine S."/>
            <person name="Lewis D."/>
            <person name="Lewis T."/>
            <person name="Lindblad-toh K."/>
            <person name="Liu X."/>
            <person name="Lokyitsang T."/>
            <person name="Lokyitsang Y."/>
            <person name="Lucien O."/>
            <person name="Lui A."/>
            <person name="Ma L.J."/>
            <person name="Mabbitt R."/>
            <person name="Macdonald J."/>
            <person name="Maclean C."/>
            <person name="Major J."/>
            <person name="Manning J."/>
            <person name="Marabella R."/>
            <person name="Maru K."/>
            <person name="Matthews C."/>
            <person name="Mauceli E."/>
            <person name="Mccarthy M."/>
            <person name="Mcdonough S."/>
            <person name="Mcghee T."/>
            <person name="Meldrim J."/>
            <person name="Meneus L."/>
            <person name="Mesirov J."/>
            <person name="Mihalev A."/>
            <person name="Mihova T."/>
            <person name="Mikkelsen T."/>
            <person name="Mlenga V."/>
            <person name="Moru K."/>
            <person name="Mozes J."/>
            <person name="Mulrain L."/>
            <person name="Munson G."/>
            <person name="Naylor J."/>
            <person name="Newes C."/>
            <person name="Nguyen C."/>
            <person name="Nguyen N."/>
            <person name="Nguyen T."/>
            <person name="Nicol R."/>
            <person name="Nielsen C."/>
            <person name="Nizzari M."/>
            <person name="Norbu C."/>
            <person name="Norbu N."/>
            <person name="O'donnell P."/>
            <person name="Okoawo O."/>
            <person name="O'leary S."/>
            <person name="Omotosho B."/>
            <person name="O'neill K."/>
            <person name="Osman S."/>
            <person name="Parker S."/>
            <person name="Perrin D."/>
            <person name="Phunkhang P."/>
            <person name="Piqani B."/>
            <person name="Purcell S."/>
            <person name="Rachupka T."/>
            <person name="Ramasamy U."/>
            <person name="Rameau R."/>
            <person name="Ray V."/>
            <person name="Raymond C."/>
            <person name="Retta R."/>
            <person name="Richardson S."/>
            <person name="Rise C."/>
            <person name="Rodriguez J."/>
            <person name="Rogers J."/>
            <person name="Rogov P."/>
            <person name="Rutman M."/>
            <person name="Schupbach R."/>
            <person name="Seaman C."/>
            <person name="Settipalli S."/>
            <person name="Sharpe T."/>
            <person name="Sheridan J."/>
            <person name="Sherpa N."/>
            <person name="Shi J."/>
            <person name="Smirnov S."/>
            <person name="Smith C."/>
            <person name="Sougnez C."/>
            <person name="Spencer B."/>
            <person name="Stalker J."/>
            <person name="Stange-thomann N."/>
            <person name="Stavropoulos S."/>
            <person name="Stetson K."/>
            <person name="Stone C."/>
            <person name="Stone S."/>
            <person name="Stubbs M."/>
            <person name="Talamas J."/>
            <person name="Tchuinga P."/>
            <person name="Tenzing P."/>
            <person name="Tesfaye S."/>
            <person name="Theodore J."/>
            <person name="Thoulutsang Y."/>
            <person name="Topham K."/>
            <person name="Towey S."/>
            <person name="Tsamla T."/>
            <person name="Tsomo N."/>
            <person name="Vallee D."/>
            <person name="Vassiliev H."/>
            <person name="Venkataraman V."/>
            <person name="Vinson J."/>
            <person name="Vo A."/>
            <person name="Wade C."/>
            <person name="Wang S."/>
            <person name="Wangchuk T."/>
            <person name="Wangdi T."/>
            <person name="Whittaker C."/>
            <person name="Wilkinson J."/>
            <person name="Wu Y."/>
            <person name="Wyman D."/>
            <person name="Yadav S."/>
            <person name="Yang S."/>
            <person name="Yang X."/>
            <person name="Yeager S."/>
            <person name="Yee E."/>
            <person name="Young G."/>
            <person name="Zainoun J."/>
            <person name="Zembeck L."/>
            <person name="Zimmer A."/>
            <person name="Zody M."/>
            <person name="Lander E."/>
        </authorList>
    </citation>
    <scope>NUCLEOTIDE SEQUENCE [LARGE SCALE GENOMIC DNA]</scope>
</reference>
<protein>
    <submittedName>
        <fullName evidence="1">Uncharacterized protein</fullName>
    </submittedName>
</protein>
<dbReference type="HOGENOM" id="CLU_3162286_0_0_1"/>
<proteinExistence type="predicted"/>
<dbReference type="Proteomes" id="UP000007875">
    <property type="component" value="Unassembled WGS sequence"/>
</dbReference>
<reference evidence="1" key="2">
    <citation type="submission" date="2025-08" db="UniProtKB">
        <authorList>
            <consortium name="Ensembl"/>
        </authorList>
    </citation>
    <scope>IDENTIFICATION</scope>
</reference>
<keyword evidence="2" id="KW-1185">Reference proteome</keyword>
<dbReference type="Ensembl" id="ENSCSAVT00000019897.1">
    <property type="protein sequence ID" value="ENSCSAVP00000019685.1"/>
    <property type="gene ID" value="ENSCSAVG00000011539.1"/>
</dbReference>
<organism evidence="1 2">
    <name type="scientific">Ciona savignyi</name>
    <name type="common">Pacific transparent sea squirt</name>
    <dbReference type="NCBI Taxonomy" id="51511"/>
    <lineage>
        <taxon>Eukaryota</taxon>
        <taxon>Metazoa</taxon>
        <taxon>Chordata</taxon>
        <taxon>Tunicata</taxon>
        <taxon>Ascidiacea</taxon>
        <taxon>Phlebobranchia</taxon>
        <taxon>Cionidae</taxon>
        <taxon>Ciona</taxon>
    </lineage>
</organism>
<reference evidence="1" key="3">
    <citation type="submission" date="2025-09" db="UniProtKB">
        <authorList>
            <consortium name="Ensembl"/>
        </authorList>
    </citation>
    <scope>IDENTIFICATION</scope>
</reference>
<dbReference type="InParanoid" id="H2ZQ19"/>
<dbReference type="AlphaFoldDB" id="H2ZQ19"/>
<sequence>MRSKSNTEIRKRKTITERYLTRIVQNELFEDSLKVPKLKRKIGRPPKS</sequence>